<evidence type="ECO:0000313" key="15">
    <source>
        <dbReference type="EMBL" id="TGZ54242.1"/>
    </source>
</evidence>
<dbReference type="Pfam" id="PF14608">
    <property type="entry name" value="zf-CCCH_2"/>
    <property type="match status" value="4"/>
</dbReference>
<dbReference type="PRINTS" id="PR00094">
    <property type="entry name" value="ADENYLTKNASE"/>
</dbReference>
<dbReference type="Pfam" id="PF05191">
    <property type="entry name" value="ADK_lid"/>
    <property type="match status" value="1"/>
</dbReference>
<keyword evidence="8 12" id="KW-0863">Zinc-finger</keyword>
<proteinExistence type="inferred from homology"/>
<dbReference type="PANTHER" id="PTHR14738:SF29">
    <property type="entry name" value="ZINC FINGER CCCH DOMAIN-CONTAINING PROTEIN 14"/>
    <property type="match status" value="1"/>
</dbReference>
<feature type="region of interest" description="Disordered" evidence="13">
    <location>
        <begin position="367"/>
        <end position="770"/>
    </location>
</feature>
<protein>
    <recommendedName>
        <fullName evidence="3">Zinc finger CCCH domain-containing protein 14</fullName>
    </recommendedName>
</protein>
<dbReference type="HAMAP" id="MF_00235">
    <property type="entry name" value="Adenylate_kinase_Adk"/>
    <property type="match status" value="1"/>
</dbReference>
<comment type="subcellular location">
    <subcellularLocation>
        <location evidence="1">Nucleus</location>
    </subcellularLocation>
</comment>
<feature type="domain" description="C3H1-type" evidence="14">
    <location>
        <begin position="1130"/>
        <end position="1155"/>
    </location>
</feature>
<dbReference type="InterPro" id="IPR040366">
    <property type="entry name" value="Nab2/ZC3H14"/>
</dbReference>
<keyword evidence="5 12" id="KW-0479">Metal-binding</keyword>
<dbReference type="Gene3D" id="3.40.50.300">
    <property type="entry name" value="P-loop containing nucleotide triphosphate hydrolases"/>
    <property type="match status" value="2"/>
</dbReference>
<feature type="compositionally biased region" description="Basic and acidic residues" evidence="13">
    <location>
        <begin position="396"/>
        <end position="409"/>
    </location>
</feature>
<evidence type="ECO:0000256" key="10">
    <source>
        <dbReference type="ARBA" id="ARBA00022833"/>
    </source>
</evidence>
<keyword evidence="10 12" id="KW-0862">Zinc</keyword>
<feature type="region of interest" description="Disordered" evidence="13">
    <location>
        <begin position="1211"/>
        <end position="1234"/>
    </location>
</feature>
<evidence type="ECO:0000259" key="14">
    <source>
        <dbReference type="PROSITE" id="PS50103"/>
    </source>
</evidence>
<dbReference type="AlphaFoldDB" id="A0A4S2KVT6"/>
<evidence type="ECO:0000256" key="6">
    <source>
        <dbReference type="ARBA" id="ARBA00022737"/>
    </source>
</evidence>
<dbReference type="GO" id="GO:0008143">
    <property type="term" value="F:poly(A) binding"/>
    <property type="evidence" value="ECO:0007669"/>
    <property type="project" value="InterPro"/>
</dbReference>
<dbReference type="SMART" id="SM00356">
    <property type="entry name" value="ZnF_C3H1"/>
    <property type="match status" value="2"/>
</dbReference>
<feature type="compositionally biased region" description="Acidic residues" evidence="13">
    <location>
        <begin position="751"/>
        <end position="760"/>
    </location>
</feature>
<dbReference type="GO" id="GO:0043488">
    <property type="term" value="P:regulation of mRNA stability"/>
    <property type="evidence" value="ECO:0007669"/>
    <property type="project" value="InterPro"/>
</dbReference>
<dbReference type="EMBL" id="QBLH01000808">
    <property type="protein sequence ID" value="TGZ54242.1"/>
    <property type="molecule type" value="Genomic_DNA"/>
</dbReference>
<comment type="caution">
    <text evidence="15">The sequence shown here is derived from an EMBL/GenBank/DDBJ whole genome shotgun (WGS) entry which is preliminary data.</text>
</comment>
<evidence type="ECO:0000256" key="11">
    <source>
        <dbReference type="ARBA" id="ARBA00023242"/>
    </source>
</evidence>
<dbReference type="Gene3D" id="4.10.1000.40">
    <property type="match status" value="2"/>
</dbReference>
<feature type="compositionally biased region" description="Basic and acidic residues" evidence="13">
    <location>
        <begin position="590"/>
        <end position="643"/>
    </location>
</feature>
<dbReference type="InterPro" id="IPR000571">
    <property type="entry name" value="Znf_CCCH"/>
</dbReference>
<dbReference type="Pfam" id="PF00406">
    <property type="entry name" value="ADK"/>
    <property type="match status" value="1"/>
</dbReference>
<evidence type="ECO:0000256" key="9">
    <source>
        <dbReference type="ARBA" id="ARBA00022777"/>
    </source>
</evidence>
<accession>A0A4S2KVT6</accession>
<keyword evidence="7" id="KW-0547">Nucleotide-binding</keyword>
<evidence type="ECO:0000256" key="2">
    <source>
        <dbReference type="ARBA" id="ARBA00008423"/>
    </source>
</evidence>
<keyword evidence="6" id="KW-0677">Repeat</keyword>
<feature type="compositionally biased region" description="Basic and acidic residues" evidence="13">
    <location>
        <begin position="463"/>
        <end position="507"/>
    </location>
</feature>
<evidence type="ECO:0000313" key="16">
    <source>
        <dbReference type="Proteomes" id="UP000310200"/>
    </source>
</evidence>
<dbReference type="PANTHER" id="PTHR14738">
    <property type="entry name" value="ZINC FINGER CCCH DOMAIN-CONTAINING PROTEIN 14"/>
    <property type="match status" value="1"/>
</dbReference>
<feature type="compositionally biased region" description="Low complexity" evidence="13">
    <location>
        <begin position="429"/>
        <end position="443"/>
    </location>
</feature>
<dbReference type="GO" id="GO:0008270">
    <property type="term" value="F:zinc ion binding"/>
    <property type="evidence" value="ECO:0007669"/>
    <property type="project" value="UniProtKB-KW"/>
</dbReference>
<feature type="compositionally biased region" description="Basic and acidic residues" evidence="13">
    <location>
        <begin position="552"/>
        <end position="581"/>
    </location>
</feature>
<dbReference type="InterPro" id="IPR007862">
    <property type="entry name" value="Adenylate_kinase_lid-dom"/>
</dbReference>
<dbReference type="PROSITE" id="PS50103">
    <property type="entry name" value="ZF_C3H1"/>
    <property type="match status" value="1"/>
</dbReference>
<name>A0A4S2KVT6_9HYME</name>
<keyword evidence="11" id="KW-0539">Nucleus</keyword>
<gene>
    <name evidence="15" type="ORF">DBV15_02474</name>
</gene>
<dbReference type="InterPro" id="IPR000850">
    <property type="entry name" value="Adenylat/UMP-CMP_kin"/>
</dbReference>
<feature type="region of interest" description="Disordered" evidence="13">
    <location>
        <begin position="787"/>
        <end position="834"/>
    </location>
</feature>
<dbReference type="InterPro" id="IPR027417">
    <property type="entry name" value="P-loop_NTPase"/>
</dbReference>
<dbReference type="GO" id="GO:0005524">
    <property type="term" value="F:ATP binding"/>
    <property type="evidence" value="ECO:0007669"/>
    <property type="project" value="InterPro"/>
</dbReference>
<dbReference type="Proteomes" id="UP000310200">
    <property type="component" value="Unassembled WGS sequence"/>
</dbReference>
<keyword evidence="4" id="KW-0808">Transferase</keyword>
<organism evidence="15 16">
    <name type="scientific">Temnothorax longispinosus</name>
    <dbReference type="NCBI Taxonomy" id="300112"/>
    <lineage>
        <taxon>Eukaryota</taxon>
        <taxon>Metazoa</taxon>
        <taxon>Ecdysozoa</taxon>
        <taxon>Arthropoda</taxon>
        <taxon>Hexapoda</taxon>
        <taxon>Insecta</taxon>
        <taxon>Pterygota</taxon>
        <taxon>Neoptera</taxon>
        <taxon>Endopterygota</taxon>
        <taxon>Hymenoptera</taxon>
        <taxon>Apocrita</taxon>
        <taxon>Aculeata</taxon>
        <taxon>Formicoidea</taxon>
        <taxon>Formicidae</taxon>
        <taxon>Myrmicinae</taxon>
        <taxon>Temnothorax</taxon>
    </lineage>
</organism>
<evidence type="ECO:0000256" key="7">
    <source>
        <dbReference type="ARBA" id="ARBA00022741"/>
    </source>
</evidence>
<keyword evidence="16" id="KW-1185">Reference proteome</keyword>
<sequence>MTNVVPKQPKEKLETPTSGINAVLLGPPGSGKGTQAPLFKDRYCVCHLSTGDMLRAEVSSGSALGARIKKVMDEGKLVSDDLVVSMIETNLEKPEKTKLDAVIEFGIEDKLLIRRITGRLIHPASGRSYHEEFAPPKVPMKDDITGEPLIKRSDDNEEALKKRLNTYHTQTAPLVDYYALQGIHYYINAAQSAEKVFKDIDQIFLKASTTKKDEDDDVDVDVDVGSRSTRWNSSDHPTIMDTRGIEVTNQLRSAIRAKLMELGVRYDEELPDYILVMVVNKKSRQQMHDDLNLFLEDCTTVFVDWLHDQVLKKLQKVTVAKKKSSREFVPTVVVKQEEERKKKKIIATSFLEDQAAEQSTTAVDKFADKSAKSEKQQLPAQKQQTLIKSSAPNQNPDERSHSRSAERNVKGVQSKSKTDEASSTHSGGSYQDSASSRRSQQSSGRDETAKDVAAPENPAAKTTDAHRDPKASEAPDKSLKRSLEASGNRHDSTEKRSNEAKRPKPSEEEKEDDASSSSPDTATRRLKSCVNKPRITSVVSVKTRLGINSPRKKFENYREKEGNGRYRPSEKRFEKPHRYDNGRGGGGKGRNFEPDDRSFRRNRDGDSSSRHHEAASKVNDVRSRIESSKNERLHRNAESRERIPNSGSKTDVSAKKSVCTIKDRLGTVSANSKAQRQSGKSQEASDYRNNPKSFEQAGNNNKNIKDRLGPLKNNFRPVHKQRQLRTATEDDESLASLNPGAEGNEERVEKEEEDEADNDEQSLTGPVKSHIVAVNRSAAFAAVARTERKRTKASNEVPFSATQSTGYPGGHGGAKSQLDKMDKGTSSDVDEDTVDDTRLPSKVIVTPRPLKPLQPTQKRATQSLLLRAVAEANQSVVKQKNPEPSLFDKKPVLKRLKPAPARDVSQNLSVHFNSSKRLVMEKIQVELNTIDHLDVEDVEHEPYVPQPVTDEHMGVVMSLFQRSDDNQKFLVTLNGYNNNLMKEKISSEDDEERLEMEVNEDDELALLTTHSEATTATTATSAIAQNDLEISTFRITEDNEAEDNEAEDNADASPKEASGEENNENCNTENVDKTDEMPRKRRKLSPIVYNRSHSPSPARLKSNASLPPTLAAKPPDKKPLVENTVPTVLDKSREKCRYWPNCTLGNKCAYLHPPVMCSAFPACKFGDKCAYKHPKCKFGLSCTKLGCVFSHPAQQCKYHPFCTKPACPYSHPASTAPAAETTSQRAKFTWRRRD</sequence>
<feature type="compositionally biased region" description="Polar residues" evidence="13">
    <location>
        <begin position="668"/>
        <end position="702"/>
    </location>
</feature>
<feature type="zinc finger region" description="C3H1-type" evidence="12">
    <location>
        <begin position="1130"/>
        <end position="1155"/>
    </location>
</feature>
<keyword evidence="9" id="KW-0418">Kinase</keyword>
<evidence type="ECO:0000256" key="3">
    <source>
        <dbReference type="ARBA" id="ARBA00015071"/>
    </source>
</evidence>
<comment type="similarity">
    <text evidence="2">Belongs to the ZC3H14 family.</text>
</comment>
<reference evidence="15 16" key="1">
    <citation type="journal article" date="2019" name="Philos. Trans. R. Soc. Lond., B, Biol. Sci.">
        <title>Ant behaviour and brain gene expression of defending hosts depend on the ecological success of the intruding social parasite.</title>
        <authorList>
            <person name="Kaur R."/>
            <person name="Stoldt M."/>
            <person name="Jongepier E."/>
            <person name="Feldmeyer B."/>
            <person name="Menzel F."/>
            <person name="Bornberg-Bauer E."/>
            <person name="Foitzik S."/>
        </authorList>
    </citation>
    <scope>NUCLEOTIDE SEQUENCE [LARGE SCALE GENOMIC DNA]</scope>
    <source>
        <tissue evidence="15">Whole body</tissue>
    </source>
</reference>
<dbReference type="GO" id="GO:0005737">
    <property type="term" value="C:cytoplasm"/>
    <property type="evidence" value="ECO:0007669"/>
    <property type="project" value="TreeGrafter"/>
</dbReference>
<evidence type="ECO:0000256" key="12">
    <source>
        <dbReference type="PROSITE-ProRule" id="PRU00723"/>
    </source>
</evidence>
<feature type="compositionally biased region" description="Low complexity" evidence="13">
    <location>
        <begin position="1212"/>
        <end position="1223"/>
    </location>
</feature>
<feature type="region of interest" description="Disordered" evidence="13">
    <location>
        <begin position="1"/>
        <end position="28"/>
    </location>
</feature>
<dbReference type="GO" id="GO:0005634">
    <property type="term" value="C:nucleus"/>
    <property type="evidence" value="ECO:0007669"/>
    <property type="project" value="UniProtKB-SubCell"/>
</dbReference>
<evidence type="ECO:0000256" key="8">
    <source>
        <dbReference type="ARBA" id="ARBA00022771"/>
    </source>
</evidence>
<dbReference type="STRING" id="300112.A0A4S2KVT6"/>
<dbReference type="Gene3D" id="1.20.1390.10">
    <property type="entry name" value="PWI domain"/>
    <property type="match status" value="1"/>
</dbReference>
<feature type="region of interest" description="Disordered" evidence="13">
    <location>
        <begin position="1038"/>
        <end position="1122"/>
    </location>
</feature>
<feature type="compositionally biased region" description="Acidic residues" evidence="13">
    <location>
        <begin position="1038"/>
        <end position="1050"/>
    </location>
</feature>
<evidence type="ECO:0000256" key="4">
    <source>
        <dbReference type="ARBA" id="ARBA00022679"/>
    </source>
</evidence>
<dbReference type="GO" id="GO:0004017">
    <property type="term" value="F:AMP kinase activity"/>
    <property type="evidence" value="ECO:0007669"/>
    <property type="project" value="InterPro"/>
</dbReference>
<feature type="compositionally biased region" description="Polar residues" evidence="13">
    <location>
        <begin position="376"/>
        <end position="395"/>
    </location>
</feature>
<evidence type="ECO:0000256" key="13">
    <source>
        <dbReference type="SAM" id="MobiDB-lite"/>
    </source>
</evidence>
<evidence type="ECO:0000256" key="5">
    <source>
        <dbReference type="ARBA" id="ARBA00022723"/>
    </source>
</evidence>
<dbReference type="SUPFAM" id="SSF52540">
    <property type="entry name" value="P-loop containing nucleoside triphosphate hydrolases"/>
    <property type="match status" value="1"/>
</dbReference>
<dbReference type="CDD" id="cd01428">
    <property type="entry name" value="ADK"/>
    <property type="match status" value="1"/>
</dbReference>
<evidence type="ECO:0000256" key="1">
    <source>
        <dbReference type="ARBA" id="ARBA00004123"/>
    </source>
</evidence>